<comment type="caution">
    <text evidence="1">The sequence shown here is derived from an EMBL/GenBank/DDBJ whole genome shotgun (WGS) entry which is preliminary data.</text>
</comment>
<protein>
    <submittedName>
        <fullName evidence="1">RNA pseudouridylate synthase domain-containing protein 4</fullName>
    </submittedName>
</protein>
<dbReference type="Proteomes" id="UP000324222">
    <property type="component" value="Unassembled WGS sequence"/>
</dbReference>
<sequence>MLKKLALPGDMLDKLKIKQSKVRHLPLFLHCKSIVVPEIVDGRNISIYAKIPAYFNKALTLLKLNKHHSQLSNDLNLEPQVYLWLGSCQSDLIATWVMTSANC</sequence>
<accession>A0A5B7D550</accession>
<gene>
    <name evidence="1" type="primary">rpusd4</name>
    <name evidence="1" type="ORF">E2C01_008090</name>
</gene>
<organism evidence="1 2">
    <name type="scientific">Portunus trituberculatus</name>
    <name type="common">Swimming crab</name>
    <name type="synonym">Neptunus trituberculatus</name>
    <dbReference type="NCBI Taxonomy" id="210409"/>
    <lineage>
        <taxon>Eukaryota</taxon>
        <taxon>Metazoa</taxon>
        <taxon>Ecdysozoa</taxon>
        <taxon>Arthropoda</taxon>
        <taxon>Crustacea</taxon>
        <taxon>Multicrustacea</taxon>
        <taxon>Malacostraca</taxon>
        <taxon>Eumalacostraca</taxon>
        <taxon>Eucarida</taxon>
        <taxon>Decapoda</taxon>
        <taxon>Pleocyemata</taxon>
        <taxon>Brachyura</taxon>
        <taxon>Eubrachyura</taxon>
        <taxon>Portunoidea</taxon>
        <taxon>Portunidae</taxon>
        <taxon>Portuninae</taxon>
        <taxon>Portunus</taxon>
    </lineage>
</organism>
<dbReference type="EMBL" id="VSRR010000416">
    <property type="protein sequence ID" value="MPC15303.1"/>
    <property type="molecule type" value="Genomic_DNA"/>
</dbReference>
<name>A0A5B7D550_PORTR</name>
<keyword evidence="2" id="KW-1185">Reference proteome</keyword>
<dbReference type="AlphaFoldDB" id="A0A5B7D550"/>
<dbReference type="OrthoDB" id="428658at2759"/>
<reference evidence="1 2" key="1">
    <citation type="submission" date="2019-05" db="EMBL/GenBank/DDBJ databases">
        <title>Another draft genome of Portunus trituberculatus and its Hox gene families provides insights of decapod evolution.</title>
        <authorList>
            <person name="Jeong J.-H."/>
            <person name="Song I."/>
            <person name="Kim S."/>
            <person name="Choi T."/>
            <person name="Kim D."/>
            <person name="Ryu S."/>
            <person name="Kim W."/>
        </authorList>
    </citation>
    <scope>NUCLEOTIDE SEQUENCE [LARGE SCALE GENOMIC DNA]</scope>
    <source>
        <tissue evidence="1">Muscle</tissue>
    </source>
</reference>
<evidence type="ECO:0000313" key="1">
    <source>
        <dbReference type="EMBL" id="MPC15303.1"/>
    </source>
</evidence>
<proteinExistence type="predicted"/>
<evidence type="ECO:0000313" key="2">
    <source>
        <dbReference type="Proteomes" id="UP000324222"/>
    </source>
</evidence>